<reference evidence="12" key="2">
    <citation type="submission" date="2018-10" db="UniProtKB">
        <authorList>
            <consortium name="EnsemblPlants"/>
        </authorList>
    </citation>
    <scope>IDENTIFICATION</scope>
</reference>
<dbReference type="Gramene" id="TraesCS6D03G0508400.1">
    <property type="protein sequence ID" value="TraesCS6D03G0508400.1.CDS"/>
    <property type="gene ID" value="TraesCS6D03G0508400"/>
</dbReference>
<evidence type="ECO:0000256" key="5">
    <source>
        <dbReference type="ARBA" id="ARBA00022763"/>
    </source>
</evidence>
<evidence type="ECO:0000256" key="11">
    <source>
        <dbReference type="SAM" id="MobiDB-lite"/>
    </source>
</evidence>
<evidence type="ECO:0000256" key="9">
    <source>
        <dbReference type="ARBA" id="ARBA00023306"/>
    </source>
</evidence>
<feature type="compositionally biased region" description="Basic and acidic residues" evidence="11">
    <location>
        <begin position="511"/>
        <end position="528"/>
    </location>
</feature>
<dbReference type="SUPFAM" id="SSF63748">
    <property type="entry name" value="Tudor/PWWP/MBT"/>
    <property type="match status" value="1"/>
</dbReference>
<evidence type="ECO:0000256" key="2">
    <source>
        <dbReference type="ARBA" id="ARBA00006254"/>
    </source>
</evidence>
<dbReference type="SUPFAM" id="SSF48371">
    <property type="entry name" value="ARM repeat"/>
    <property type="match status" value="1"/>
</dbReference>
<dbReference type="Gramene" id="TraesCS6D02G203700.1">
    <property type="protein sequence ID" value="TraesCS6D02G203700.1"/>
    <property type="gene ID" value="TraesCS6D02G203700"/>
</dbReference>
<dbReference type="GO" id="GO:0005634">
    <property type="term" value="C:nucleus"/>
    <property type="evidence" value="ECO:0007669"/>
    <property type="project" value="UniProtKB-SubCell"/>
</dbReference>
<sequence length="820" mass="89130">MAADGADSDLEEQLKDVGARLQEAPDDSDGLLKLLYDVEKYLLRVEQSPAASTFAAVRPAMDALIKNELLTHPNAEVKLAIASCISEVTRITAPEAPYDDNIMRDLFSIIVGTFQNLDDIESPSFARRISILETVAKVRSCVVMLDLELDDLILQMFNHFFTTVTSNQPEIVISSMVTTMKLVIDESEEIQTALASYLLQKARNEERETSPASFELAEKVISSCEDGKLKPIFLQLLQVQGNPLDEYSKIVTLVCEGDKVVREDNNVDPSGKDTVDDGKLSERTISDELPQESSKLEQDGTPTTAISSGATLVDNGEANQGLASPKGPASPKGSASPKGPASPKEKPEQPEDTKDADQLKSANEGVEPVDAKPKKPSDLDSDKDLKLKPCKSVATPHSNVDVDKEAHVVSGELSADKKVVNGVADNVPKRADTTPDVVKPKRGRPPGPKSSEKKAARNNQSSDLDLKKTEEAMDSTGKLIKRSAKDDIKASTKKTGEGESSKKQQKPSLKQHKEEILSEEDTTKDMTLKEMVSPKSLTKGSGRTKGQSGENNVVKRKREQDTEETPRSRKDKGLDGSLVGARIKVWWPDDEMFYKGVVDSFDTHSKRHKVAYDDGDVEVLLLRDEKWDFISEEEGKTPDVPSEIRRGRKGRGITLLPVKEEKIETPKSDGVELPKKRGRPKGWRPNNGGTPSTTPSKSKGKTAVKDAKGTPKTAVEIKKEGKEKATGSANKTKDDLAKDSSNQKLKEVGSKSGDGSVKGRPGRKPKSAATTTPVAGSGSGSVQEKRKDKEEKEEAEASEMEQEASGKGASSTGKKRRRKA</sequence>
<dbReference type="GO" id="GO:0006281">
    <property type="term" value="P:DNA repair"/>
    <property type="evidence" value="ECO:0007669"/>
    <property type="project" value="UniProtKB-KW"/>
</dbReference>
<dbReference type="Proteomes" id="UP000019116">
    <property type="component" value="Chromosome 6D"/>
</dbReference>
<dbReference type="OrthoDB" id="200660at2759"/>
<evidence type="ECO:0000256" key="10">
    <source>
        <dbReference type="ARBA" id="ARBA00058864"/>
    </source>
</evidence>
<dbReference type="AlphaFoldDB" id="A0A3B6QHW0"/>
<dbReference type="GO" id="GO:0051301">
    <property type="term" value="P:cell division"/>
    <property type="evidence" value="ECO:0007669"/>
    <property type="project" value="UniProtKB-KW"/>
</dbReference>
<feature type="compositionally biased region" description="Basic and acidic residues" evidence="11">
    <location>
        <begin position="783"/>
        <end position="792"/>
    </location>
</feature>
<feature type="compositionally biased region" description="Polar residues" evidence="11">
    <location>
        <begin position="300"/>
        <end position="310"/>
    </location>
</feature>
<dbReference type="Pfam" id="PF20168">
    <property type="entry name" value="PDS5"/>
    <property type="match status" value="1"/>
</dbReference>
<evidence type="ECO:0000256" key="7">
    <source>
        <dbReference type="ARBA" id="ARBA00023204"/>
    </source>
</evidence>
<keyword evidence="8" id="KW-0539">Nucleus</keyword>
<gene>
    <name evidence="12" type="primary">LOC123127794</name>
</gene>
<feature type="compositionally biased region" description="Basic and acidic residues" evidence="11">
    <location>
        <begin position="369"/>
        <end position="387"/>
    </location>
</feature>
<dbReference type="GO" id="GO:0035825">
    <property type="term" value="P:homologous recombination"/>
    <property type="evidence" value="ECO:0007669"/>
    <property type="project" value="UniProtKB-ARBA"/>
</dbReference>
<dbReference type="GO" id="GO:0007064">
    <property type="term" value="P:mitotic sister chromatid cohesion"/>
    <property type="evidence" value="ECO:0007669"/>
    <property type="project" value="InterPro"/>
</dbReference>
<feature type="region of interest" description="Disordered" evidence="11">
    <location>
        <begin position="633"/>
        <end position="820"/>
    </location>
</feature>
<dbReference type="PANTHER" id="PTHR12663">
    <property type="entry name" value="ANDROGEN INDUCED INHIBITOR OF PROLIFERATION AS3 / PDS5-RELATED"/>
    <property type="match status" value="1"/>
</dbReference>
<dbReference type="CDD" id="cd20404">
    <property type="entry name" value="Tudor_Agenet_AtEML-like"/>
    <property type="match status" value="1"/>
</dbReference>
<dbReference type="EnsemblPlants" id="TraesCS6D02G203700.1">
    <property type="protein sequence ID" value="TraesCS6D02G203700.1"/>
    <property type="gene ID" value="TraesCS6D02G203700"/>
</dbReference>
<evidence type="ECO:0000313" key="13">
    <source>
        <dbReference type="Proteomes" id="UP000019116"/>
    </source>
</evidence>
<evidence type="ECO:0000313" key="12">
    <source>
        <dbReference type="EnsemblPlants" id="TraesCS6D02G203700.1"/>
    </source>
</evidence>
<dbReference type="GO" id="GO:0009556">
    <property type="term" value="P:microsporogenesis"/>
    <property type="evidence" value="ECO:0007669"/>
    <property type="project" value="UniProtKB-ARBA"/>
</dbReference>
<feature type="region of interest" description="Disordered" evidence="11">
    <location>
        <begin position="263"/>
        <end position="575"/>
    </location>
</feature>
<feature type="compositionally biased region" description="Basic and acidic residues" evidence="11">
    <location>
        <begin position="633"/>
        <end position="645"/>
    </location>
</feature>
<feature type="compositionally biased region" description="Basic and acidic residues" evidence="11">
    <location>
        <begin position="263"/>
        <end position="286"/>
    </location>
</feature>
<keyword evidence="13" id="KW-1185">Reference proteome</keyword>
<proteinExistence type="inferred from homology"/>
<dbReference type="InterPro" id="IPR039776">
    <property type="entry name" value="Pds5"/>
</dbReference>
<evidence type="ECO:0000256" key="3">
    <source>
        <dbReference type="ARBA" id="ARBA00022618"/>
    </source>
</evidence>
<dbReference type="InterPro" id="IPR016024">
    <property type="entry name" value="ARM-type_fold"/>
</dbReference>
<keyword evidence="6" id="KW-0498">Mitosis</keyword>
<feature type="compositionally biased region" description="Polar residues" evidence="11">
    <location>
        <begin position="535"/>
        <end position="551"/>
    </location>
</feature>
<keyword evidence="5" id="KW-0227">DNA damage</keyword>
<keyword evidence="9" id="KW-0131">Cell cycle</keyword>
<evidence type="ECO:0008006" key="14">
    <source>
        <dbReference type="Google" id="ProtNLM"/>
    </source>
</evidence>
<protein>
    <recommendedName>
        <fullName evidence="14">Tudor domain-containing protein</fullName>
    </recommendedName>
</protein>
<accession>A0A3B6QHW0</accession>
<feature type="compositionally biased region" description="Basic and acidic residues" evidence="11">
    <location>
        <begin position="343"/>
        <end position="358"/>
    </location>
</feature>
<keyword evidence="4" id="KW-0677">Repeat</keyword>
<evidence type="ECO:0000256" key="8">
    <source>
        <dbReference type="ARBA" id="ARBA00023242"/>
    </source>
</evidence>
<feature type="compositionally biased region" description="Polar residues" evidence="11">
    <location>
        <begin position="687"/>
        <end position="697"/>
    </location>
</feature>
<feature type="compositionally biased region" description="Basic and acidic residues" evidence="11">
    <location>
        <begin position="483"/>
        <end position="502"/>
    </location>
</feature>
<keyword evidence="3" id="KW-0132">Cell division</keyword>
<dbReference type="SMR" id="A0A3B6QHW0"/>
<dbReference type="PANTHER" id="PTHR12663:SF44">
    <property type="entry name" value="OS02G0612800 PROTEIN"/>
    <property type="match status" value="1"/>
</dbReference>
<reference evidence="12" key="1">
    <citation type="submission" date="2018-08" db="EMBL/GenBank/DDBJ databases">
        <authorList>
            <person name="Rossello M."/>
        </authorList>
    </citation>
    <scope>NUCLEOTIDE SEQUENCE [LARGE SCALE GENOMIC DNA]</scope>
    <source>
        <strain evidence="12">cv. Chinese Spring</strain>
    </source>
</reference>
<dbReference type="Gene3D" id="2.30.30.140">
    <property type="match status" value="1"/>
</dbReference>
<dbReference type="Gramene" id="TraesCAD_scaffold_043759_01G000200.1">
    <property type="protein sequence ID" value="TraesCAD_scaffold_043759_01G000200.1"/>
    <property type="gene ID" value="TraesCAD_scaffold_043759_01G000200"/>
</dbReference>
<dbReference type="FunFam" id="2.30.30.140:FF:000033">
    <property type="entry name" value="Binding protein"/>
    <property type="match status" value="1"/>
</dbReference>
<feature type="compositionally biased region" description="Acidic residues" evidence="11">
    <location>
        <begin position="793"/>
        <end position="802"/>
    </location>
</feature>
<feature type="compositionally biased region" description="Basic and acidic residues" evidence="11">
    <location>
        <begin position="703"/>
        <end position="738"/>
    </location>
</feature>
<feature type="compositionally biased region" description="Basic and acidic residues" evidence="11">
    <location>
        <begin position="558"/>
        <end position="574"/>
    </location>
</feature>
<comment type="subcellular location">
    <subcellularLocation>
        <location evidence="1">Nucleus</location>
    </subcellularLocation>
</comment>
<evidence type="ECO:0000256" key="6">
    <source>
        <dbReference type="ARBA" id="ARBA00022776"/>
    </source>
</evidence>
<evidence type="ECO:0000256" key="4">
    <source>
        <dbReference type="ARBA" id="ARBA00022737"/>
    </source>
</evidence>
<comment type="function">
    <text evidence="10">Cohesin cofactor dispensable during the meiotic division but playing an important role in DNA repair by homologous recombination (HR) probably by helping SMC5/SMC6 complex. Regulator of sister chromatid cohesion in mitosis which may stabilize cohesin complex association with chromatin. May couple sister chromatid cohesion during mitosis to DNA replication. Cohesion ensures that chromosome partitioning is accurate in both meiotic and mitotic cells and plays an important role in DNA repair.</text>
</comment>
<feature type="compositionally biased region" description="Basic and acidic residues" evidence="11">
    <location>
        <begin position="658"/>
        <end position="675"/>
    </location>
</feature>
<name>A0A3B6QHW0_WHEAT</name>
<feature type="compositionally biased region" description="Low complexity" evidence="11">
    <location>
        <begin position="750"/>
        <end position="759"/>
    </location>
</feature>
<organism evidence="12">
    <name type="scientific">Triticum aestivum</name>
    <name type="common">Wheat</name>
    <dbReference type="NCBI Taxonomy" id="4565"/>
    <lineage>
        <taxon>Eukaryota</taxon>
        <taxon>Viridiplantae</taxon>
        <taxon>Streptophyta</taxon>
        <taxon>Embryophyta</taxon>
        <taxon>Tracheophyta</taxon>
        <taxon>Spermatophyta</taxon>
        <taxon>Magnoliopsida</taxon>
        <taxon>Liliopsida</taxon>
        <taxon>Poales</taxon>
        <taxon>Poaceae</taxon>
        <taxon>BOP clade</taxon>
        <taxon>Pooideae</taxon>
        <taxon>Triticodae</taxon>
        <taxon>Triticeae</taxon>
        <taxon>Triticinae</taxon>
        <taxon>Triticum</taxon>
    </lineage>
</organism>
<keyword evidence="7" id="KW-0234">DNA repair</keyword>
<comment type="similarity">
    <text evidence="2">Belongs to the PDS5 family.</text>
</comment>
<evidence type="ECO:0000256" key="1">
    <source>
        <dbReference type="ARBA" id="ARBA00004123"/>
    </source>
</evidence>